<proteinExistence type="predicted"/>
<protein>
    <submittedName>
        <fullName evidence="2">Uncharacterized protein</fullName>
    </submittedName>
</protein>
<sequence>MHRFMLKNCFFLLLCICLGSCNVTTPKEENTIELIGIHHIELTDLKPCINVSFNGTLAQKNTLSDLLESDDMKEFRVDKTNENFYKDGMYDNKDQTGSFIYGVNYTIVLNSLSEKDRISELLKEKDIPANINSNGYFVSPETNSTLQDKAFQKALANAKTRITAYADSLDMHAEIIGVEELDDYQLYPVDGIVYNDKLIKKIKVKAHLVED</sequence>
<keyword evidence="1" id="KW-0732">Signal</keyword>
<keyword evidence="3" id="KW-1185">Reference proteome</keyword>
<dbReference type="KEGG" id="evi:Echvi_0866"/>
<feature type="signal peptide" evidence="1">
    <location>
        <begin position="1"/>
        <end position="23"/>
    </location>
</feature>
<dbReference type="AlphaFoldDB" id="L0FTA7"/>
<name>L0FTA7_ECHVK</name>
<evidence type="ECO:0000256" key="1">
    <source>
        <dbReference type="SAM" id="SignalP"/>
    </source>
</evidence>
<reference evidence="3" key="1">
    <citation type="submission" date="2012-02" db="EMBL/GenBank/DDBJ databases">
        <title>The complete genome of Echinicola vietnamensis DSM 17526.</title>
        <authorList>
            <person name="Lucas S."/>
            <person name="Copeland A."/>
            <person name="Lapidus A."/>
            <person name="Glavina del Rio T."/>
            <person name="Dalin E."/>
            <person name="Tice H."/>
            <person name="Bruce D."/>
            <person name="Goodwin L."/>
            <person name="Pitluck S."/>
            <person name="Peters L."/>
            <person name="Ovchinnikova G."/>
            <person name="Teshima H."/>
            <person name="Kyrpides N."/>
            <person name="Mavromatis K."/>
            <person name="Ivanova N."/>
            <person name="Brettin T."/>
            <person name="Detter J.C."/>
            <person name="Han C."/>
            <person name="Larimer F."/>
            <person name="Land M."/>
            <person name="Hauser L."/>
            <person name="Markowitz V."/>
            <person name="Cheng J.-F."/>
            <person name="Hugenholtz P."/>
            <person name="Woyke T."/>
            <person name="Wu D."/>
            <person name="Brambilla E."/>
            <person name="Klenk H.-P."/>
            <person name="Eisen J.A."/>
        </authorList>
    </citation>
    <scope>NUCLEOTIDE SEQUENCE [LARGE SCALE GENOMIC DNA]</scope>
    <source>
        <strain evidence="3">DSM 17526 / LMG 23754 / KMM 6221</strain>
    </source>
</reference>
<dbReference type="HOGENOM" id="CLU_1303305_0_0_10"/>
<dbReference type="PATRIC" id="fig|926556.3.peg.880"/>
<accession>L0FTA7</accession>
<evidence type="ECO:0000313" key="2">
    <source>
        <dbReference type="EMBL" id="AGA77139.1"/>
    </source>
</evidence>
<dbReference type="Proteomes" id="UP000010796">
    <property type="component" value="Chromosome"/>
</dbReference>
<dbReference type="EMBL" id="CP003346">
    <property type="protein sequence ID" value="AGA77139.1"/>
    <property type="molecule type" value="Genomic_DNA"/>
</dbReference>
<organism evidence="2 3">
    <name type="scientific">Echinicola vietnamensis (strain DSM 17526 / LMG 23754 / KMM 6221)</name>
    <dbReference type="NCBI Taxonomy" id="926556"/>
    <lineage>
        <taxon>Bacteria</taxon>
        <taxon>Pseudomonadati</taxon>
        <taxon>Bacteroidota</taxon>
        <taxon>Cytophagia</taxon>
        <taxon>Cytophagales</taxon>
        <taxon>Cyclobacteriaceae</taxon>
        <taxon>Echinicola</taxon>
    </lineage>
</organism>
<evidence type="ECO:0000313" key="3">
    <source>
        <dbReference type="Proteomes" id="UP000010796"/>
    </source>
</evidence>
<feature type="chain" id="PRO_5003941901" evidence="1">
    <location>
        <begin position="24"/>
        <end position="211"/>
    </location>
</feature>
<gene>
    <name evidence="2" type="ordered locus">Echvi_0866</name>
</gene>